<dbReference type="PANTHER" id="PTHR21064">
    <property type="entry name" value="AMINOGLYCOSIDE PHOSPHOTRANSFERASE DOMAIN-CONTAINING PROTEIN-RELATED"/>
    <property type="match status" value="1"/>
</dbReference>
<gene>
    <name evidence="3" type="primary">thrB_2</name>
    <name evidence="3" type="ORF">CLCHR_33960</name>
</gene>
<evidence type="ECO:0000313" key="3">
    <source>
        <dbReference type="EMBL" id="OPJ59621.1"/>
    </source>
</evidence>
<keyword evidence="4" id="KW-1185">Reference proteome</keyword>
<dbReference type="PANTHER" id="PTHR21064:SF6">
    <property type="entry name" value="AMINOGLYCOSIDE PHOSPHOTRANSFERASE DOMAIN-CONTAINING PROTEIN"/>
    <property type="match status" value="1"/>
</dbReference>
<reference evidence="3 4" key="1">
    <citation type="submission" date="2017-03" db="EMBL/GenBank/DDBJ databases">
        <title>Genome sequence of Clostridium chromiireducens DSM 23318.</title>
        <authorList>
            <person name="Poehlein A."/>
            <person name="Daniel R."/>
        </authorList>
    </citation>
    <scope>NUCLEOTIDE SEQUENCE [LARGE SCALE GENOMIC DNA]</scope>
    <source>
        <strain evidence="3 4">DSM 23318</strain>
    </source>
</reference>
<name>A0A1V4IHY8_9CLOT</name>
<organism evidence="3 4">
    <name type="scientific">Clostridium chromiireducens</name>
    <dbReference type="NCBI Taxonomy" id="225345"/>
    <lineage>
        <taxon>Bacteria</taxon>
        <taxon>Bacillati</taxon>
        <taxon>Bacillota</taxon>
        <taxon>Clostridia</taxon>
        <taxon>Eubacteriales</taxon>
        <taxon>Clostridiaceae</taxon>
        <taxon>Clostridium</taxon>
    </lineage>
</organism>
<dbReference type="GO" id="GO:0004413">
    <property type="term" value="F:homoserine kinase activity"/>
    <property type="evidence" value="ECO:0007669"/>
    <property type="project" value="UniProtKB-EC"/>
</dbReference>
<dbReference type="Pfam" id="PF01636">
    <property type="entry name" value="APH"/>
    <property type="match status" value="1"/>
</dbReference>
<comment type="similarity">
    <text evidence="1">Belongs to the pseudomonas-type ThrB family.</text>
</comment>
<evidence type="ECO:0000256" key="1">
    <source>
        <dbReference type="ARBA" id="ARBA00038240"/>
    </source>
</evidence>
<dbReference type="SUPFAM" id="SSF56112">
    <property type="entry name" value="Protein kinase-like (PK-like)"/>
    <property type="match status" value="1"/>
</dbReference>
<dbReference type="EMBL" id="MZGT01000049">
    <property type="protein sequence ID" value="OPJ59621.1"/>
    <property type="molecule type" value="Genomic_DNA"/>
</dbReference>
<dbReference type="OrthoDB" id="4030632at2"/>
<accession>A0A1V4IHY8</accession>
<proteinExistence type="inferred from homology"/>
<dbReference type="GO" id="GO:0009088">
    <property type="term" value="P:threonine biosynthetic process"/>
    <property type="evidence" value="ECO:0007669"/>
    <property type="project" value="TreeGrafter"/>
</dbReference>
<dbReference type="Gene3D" id="3.30.200.20">
    <property type="entry name" value="Phosphorylase Kinase, domain 1"/>
    <property type="match status" value="1"/>
</dbReference>
<dbReference type="Gene3D" id="3.90.1200.10">
    <property type="match status" value="1"/>
</dbReference>
<dbReference type="InterPro" id="IPR002575">
    <property type="entry name" value="Aminoglycoside_PTrfase"/>
</dbReference>
<keyword evidence="3" id="KW-0418">Kinase</keyword>
<dbReference type="AlphaFoldDB" id="A0A1V4IHY8"/>
<sequence>MIRNQVLKIADTHLLPTITELYGLDDYKINVIEAHEGGRNLVYLCENEDKGDKIIRIAFLPDRNTKDFLSELEYIRYLYENGGSVSNVVDSCNGRLLEEIIYKGHRFFISVFEKAKGEQLAENGYRYRKGVPLTEYFYNCGKTLGKLHALSKGYEPVHRRYSFFDKYNAEFINKIIPDSLPLLKEKLLELIRTLEVMDRNSGTFGMVHFDYSDGNYMIDYETGNITVFDFDNACFCWYMYDLANVWGHGVGWVQFEADVEKRRQFMTDYFETVLEGYKSETEIDDKMLENLQLFIKVNIMESIIDAFEVMHNNGEKLECDEQLSYLIKCMEDEIPYEGFFHEVYSCDEPFEYEAREI</sequence>
<comment type="caution">
    <text evidence="3">The sequence shown here is derived from an EMBL/GenBank/DDBJ whole genome shotgun (WGS) entry which is preliminary data.</text>
</comment>
<evidence type="ECO:0000259" key="2">
    <source>
        <dbReference type="Pfam" id="PF01636"/>
    </source>
</evidence>
<dbReference type="STRING" id="225345.CLCHR_33960"/>
<dbReference type="RefSeq" id="WP_079440988.1">
    <property type="nucleotide sequence ID" value="NZ_MZGT01000049.1"/>
</dbReference>
<protein>
    <submittedName>
        <fullName evidence="3">Homoserine kinase</fullName>
        <ecNumber evidence="3">2.7.1.39</ecNumber>
    </submittedName>
</protein>
<evidence type="ECO:0000313" key="4">
    <source>
        <dbReference type="Proteomes" id="UP000191056"/>
    </source>
</evidence>
<dbReference type="InterPro" id="IPR050249">
    <property type="entry name" value="Pseudomonas-type_ThrB"/>
</dbReference>
<keyword evidence="3" id="KW-0808">Transferase</keyword>
<feature type="domain" description="Aminoglycoside phosphotransferase" evidence="2">
    <location>
        <begin position="34"/>
        <end position="260"/>
    </location>
</feature>
<dbReference type="EC" id="2.7.1.39" evidence="3"/>
<dbReference type="Proteomes" id="UP000191056">
    <property type="component" value="Unassembled WGS sequence"/>
</dbReference>
<dbReference type="InterPro" id="IPR011009">
    <property type="entry name" value="Kinase-like_dom_sf"/>
</dbReference>